<comment type="subcellular location">
    <subcellularLocation>
        <location evidence="1">Cytoplasm</location>
    </subcellularLocation>
</comment>
<evidence type="ECO:0000256" key="6">
    <source>
        <dbReference type="ARBA" id="ARBA00022801"/>
    </source>
</evidence>
<evidence type="ECO:0000256" key="8">
    <source>
        <dbReference type="ARBA" id="ARBA00029656"/>
    </source>
</evidence>
<gene>
    <name evidence="13" type="ORF">HW555_007690</name>
</gene>
<evidence type="ECO:0000256" key="3">
    <source>
        <dbReference type="ARBA" id="ARBA00011913"/>
    </source>
</evidence>
<keyword evidence="11" id="KW-0472">Membrane</keyword>
<dbReference type="Pfam" id="PF01546">
    <property type="entry name" value="Peptidase_M20"/>
    <property type="match status" value="1"/>
</dbReference>
<dbReference type="Proteomes" id="UP000648187">
    <property type="component" value="Unassembled WGS sequence"/>
</dbReference>
<feature type="active site" evidence="9">
    <location>
        <position position="124"/>
    </location>
</feature>
<evidence type="ECO:0000256" key="5">
    <source>
        <dbReference type="ARBA" id="ARBA00022723"/>
    </source>
</evidence>
<dbReference type="InterPro" id="IPR010159">
    <property type="entry name" value="N-acyl_aa_amidohydrolase"/>
</dbReference>
<comment type="cofactor">
    <cofactor evidence="10">
        <name>Zn(2+)</name>
        <dbReference type="ChEBI" id="CHEBI:29105"/>
    </cofactor>
    <text evidence="10">Binds 2 Zn(2+) ions per subunit.</text>
</comment>
<feature type="binding site" evidence="10">
    <location>
        <position position="417"/>
    </location>
    <ligand>
        <name>Zn(2+)</name>
        <dbReference type="ChEBI" id="CHEBI:29105"/>
        <label>2</label>
    </ligand>
</feature>
<dbReference type="NCBIfam" id="TIGR01880">
    <property type="entry name" value="Ac-peptdase-euk"/>
    <property type="match status" value="1"/>
</dbReference>
<organism evidence="13 14">
    <name type="scientific">Spodoptera exigua</name>
    <name type="common">Beet armyworm</name>
    <name type="synonym">Noctua fulgens</name>
    <dbReference type="NCBI Taxonomy" id="7107"/>
    <lineage>
        <taxon>Eukaryota</taxon>
        <taxon>Metazoa</taxon>
        <taxon>Ecdysozoa</taxon>
        <taxon>Arthropoda</taxon>
        <taxon>Hexapoda</taxon>
        <taxon>Insecta</taxon>
        <taxon>Pterygota</taxon>
        <taxon>Neoptera</taxon>
        <taxon>Endopterygota</taxon>
        <taxon>Lepidoptera</taxon>
        <taxon>Glossata</taxon>
        <taxon>Ditrysia</taxon>
        <taxon>Noctuoidea</taxon>
        <taxon>Noctuidae</taxon>
        <taxon>Amphipyrinae</taxon>
        <taxon>Spodoptera</taxon>
    </lineage>
</organism>
<dbReference type="PIRSF" id="PIRSF036696">
    <property type="entry name" value="ACY-1"/>
    <property type="match status" value="1"/>
</dbReference>
<dbReference type="EMBL" id="JACKWZ010000135">
    <property type="protein sequence ID" value="KAF9414376.1"/>
    <property type="molecule type" value="Genomic_DNA"/>
</dbReference>
<name>A0A835L2F3_SPOEX</name>
<evidence type="ECO:0000256" key="1">
    <source>
        <dbReference type="ARBA" id="ARBA00004496"/>
    </source>
</evidence>
<dbReference type="InterPro" id="IPR052083">
    <property type="entry name" value="Aminoacylase-1_M20A"/>
</dbReference>
<dbReference type="PANTHER" id="PTHR45892">
    <property type="entry name" value="AMINOACYLASE-1"/>
    <property type="match status" value="1"/>
</dbReference>
<keyword evidence="11" id="KW-1133">Transmembrane helix</keyword>
<dbReference type="GO" id="GO:0005737">
    <property type="term" value="C:cytoplasm"/>
    <property type="evidence" value="ECO:0007669"/>
    <property type="project" value="UniProtKB-SubCell"/>
</dbReference>
<protein>
    <recommendedName>
        <fullName evidence="3">N-acyl-aliphatic-L-amino acid amidohydrolase</fullName>
        <ecNumber evidence="3">3.5.1.14</ecNumber>
    </recommendedName>
    <alternativeName>
        <fullName evidence="8">N-acyl-L-amino-acid amidohydrolase</fullName>
    </alternativeName>
</protein>
<evidence type="ECO:0000256" key="4">
    <source>
        <dbReference type="ARBA" id="ARBA00022490"/>
    </source>
</evidence>
<keyword evidence="11" id="KW-0812">Transmembrane</keyword>
<evidence type="ECO:0000256" key="2">
    <source>
        <dbReference type="ARBA" id="ARBA00006247"/>
    </source>
</evidence>
<dbReference type="SUPFAM" id="SSF53187">
    <property type="entry name" value="Zn-dependent exopeptidases"/>
    <property type="match status" value="1"/>
</dbReference>
<evidence type="ECO:0000256" key="11">
    <source>
        <dbReference type="SAM" id="Phobius"/>
    </source>
</evidence>
<reference evidence="13" key="1">
    <citation type="submission" date="2020-08" db="EMBL/GenBank/DDBJ databases">
        <title>Spodoptera exigua strain:BAW_Kor-Di-RS1 Genome sequencing and assembly.</title>
        <authorList>
            <person name="Kim J."/>
            <person name="Nam H.Y."/>
            <person name="Kwon M."/>
            <person name="Choi J.H."/>
            <person name="Cho S.R."/>
            <person name="Kim G.-H."/>
        </authorList>
    </citation>
    <scope>NUCLEOTIDE SEQUENCE</scope>
    <source>
        <strain evidence="13">BAW_Kor-Di-RS1</strain>
        <tissue evidence="13">Whole-body</tissue>
    </source>
</reference>
<evidence type="ECO:0000256" key="9">
    <source>
        <dbReference type="PIRSR" id="PIRSR036696-1"/>
    </source>
</evidence>
<evidence type="ECO:0000313" key="13">
    <source>
        <dbReference type="EMBL" id="KAF9414376.1"/>
    </source>
</evidence>
<feature type="domain" description="Peptidase M20 dimerisation" evidence="12">
    <location>
        <begin position="238"/>
        <end position="342"/>
    </location>
</feature>
<dbReference type="GO" id="GO:0004046">
    <property type="term" value="F:aminoacylase activity"/>
    <property type="evidence" value="ECO:0007669"/>
    <property type="project" value="UniProtKB-EC"/>
</dbReference>
<feature type="active site" description="Proton acceptor" evidence="9">
    <location>
        <position position="189"/>
    </location>
</feature>
<dbReference type="InterPro" id="IPR036264">
    <property type="entry name" value="Bact_exopeptidase_dim_dom"/>
</dbReference>
<keyword evidence="6" id="KW-0378">Hydrolase</keyword>
<dbReference type="PROSITE" id="PS00758">
    <property type="entry name" value="ARGE_DAPE_CPG2_1"/>
    <property type="match status" value="1"/>
</dbReference>
<dbReference type="Gene3D" id="1.10.150.900">
    <property type="match status" value="1"/>
</dbReference>
<dbReference type="EC" id="3.5.1.14" evidence="3"/>
<comment type="caution">
    <text evidence="13">The sequence shown here is derived from an EMBL/GenBank/DDBJ whole genome shotgun (WGS) entry which is preliminary data.</text>
</comment>
<sequence length="446" mass="49666">MKHFQSLKYRVCAIPVKTFLLITVKMILLVWLAVVLVISCNGQIVNKYEHYLDDPAVKLFREYLQIDTSKEENIQTGLDFWIRQANDVGLPYAVYSPAGKPIFVATLEGSDPSLPSIMLNSHMDVVKAKASEWKYPPFDAYMDENGDIYARGAQDTKDIAIQYLEAIKRFKKENVTLPRTLHITIMTDEESGSAQGMKVFVNTNEFKTLNVGFAFDEGQTTPGDTILASFVDKRAWLMNFTIRGVGGHGSLMPDGTAMDNFHTFLNAVNEYRDTQKAILKSVANSTIGAASYTSININTLKGGIASNVIATEINAIMDMRLASNANPLDIQALINSWLRAAGNNNSVIYIRRENESGITSVDDTNPFWVSIRNTLNGMGIELKPVVKAAMSDAVYIRNKGIPTIGFATKTRTIHRLHAKDEYQNVETFLRGIDIYTEVLKDLANVP</sequence>
<dbReference type="GO" id="GO:0046872">
    <property type="term" value="F:metal ion binding"/>
    <property type="evidence" value="ECO:0007669"/>
    <property type="project" value="UniProtKB-KW"/>
</dbReference>
<keyword evidence="5 10" id="KW-0479">Metal-binding</keyword>
<dbReference type="Gene3D" id="3.30.70.360">
    <property type="match status" value="1"/>
</dbReference>
<feature type="binding site" evidence="10">
    <location>
        <position position="190"/>
    </location>
    <ligand>
        <name>Zn(2+)</name>
        <dbReference type="ChEBI" id="CHEBI:29105"/>
        <label>2</label>
    </ligand>
</feature>
<dbReference type="InterPro" id="IPR001261">
    <property type="entry name" value="ArgE/DapE_CS"/>
</dbReference>
<comment type="similarity">
    <text evidence="2">Belongs to the peptidase M20A family.</text>
</comment>
<feature type="binding site" evidence="10">
    <location>
        <position position="155"/>
    </location>
    <ligand>
        <name>Zn(2+)</name>
        <dbReference type="ChEBI" id="CHEBI:29105"/>
        <label>2</label>
    </ligand>
</feature>
<dbReference type="GO" id="GO:0006520">
    <property type="term" value="P:amino acid metabolic process"/>
    <property type="evidence" value="ECO:0007669"/>
    <property type="project" value="InterPro"/>
</dbReference>
<keyword evidence="4" id="KW-0963">Cytoplasm</keyword>
<dbReference type="SUPFAM" id="SSF55031">
    <property type="entry name" value="Bacterial exopeptidase dimerisation domain"/>
    <property type="match status" value="1"/>
</dbReference>
<dbReference type="AlphaFoldDB" id="A0A835L2F3"/>
<proteinExistence type="inferred from homology"/>
<evidence type="ECO:0000256" key="10">
    <source>
        <dbReference type="PIRSR" id="PIRSR036696-2"/>
    </source>
</evidence>
<dbReference type="Pfam" id="PF07687">
    <property type="entry name" value="M20_dimer"/>
    <property type="match status" value="1"/>
</dbReference>
<evidence type="ECO:0000313" key="14">
    <source>
        <dbReference type="Proteomes" id="UP000648187"/>
    </source>
</evidence>
<evidence type="ECO:0000259" key="12">
    <source>
        <dbReference type="Pfam" id="PF07687"/>
    </source>
</evidence>
<dbReference type="InterPro" id="IPR002933">
    <property type="entry name" value="Peptidase_M20"/>
</dbReference>
<feature type="binding site" evidence="10">
    <location>
        <position position="217"/>
    </location>
    <ligand>
        <name>Zn(2+)</name>
        <dbReference type="ChEBI" id="CHEBI:29105"/>
        <label>1</label>
    </ligand>
</feature>
<dbReference type="PANTHER" id="PTHR45892:SF1">
    <property type="entry name" value="AMINOACYLASE-1"/>
    <property type="match status" value="1"/>
</dbReference>
<dbReference type="Gene3D" id="3.40.630.10">
    <property type="entry name" value="Zn peptidases"/>
    <property type="match status" value="1"/>
</dbReference>
<dbReference type="InterPro" id="IPR011650">
    <property type="entry name" value="Peptidase_M20_dimer"/>
</dbReference>
<feature type="binding site" evidence="10">
    <location>
        <position position="122"/>
    </location>
    <ligand>
        <name>Zn(2+)</name>
        <dbReference type="ChEBI" id="CHEBI:29105"/>
        <label>1</label>
    </ligand>
</feature>
<keyword evidence="14" id="KW-1185">Reference proteome</keyword>
<keyword evidence="7 10" id="KW-0862">Zinc</keyword>
<evidence type="ECO:0000256" key="7">
    <source>
        <dbReference type="ARBA" id="ARBA00022833"/>
    </source>
</evidence>
<feature type="transmembrane region" description="Helical" evidence="11">
    <location>
        <begin position="12"/>
        <end position="38"/>
    </location>
</feature>
<accession>A0A835L2F3</accession>
<feature type="binding site" evidence="10">
    <location>
        <position position="155"/>
    </location>
    <ligand>
        <name>Zn(2+)</name>
        <dbReference type="ChEBI" id="CHEBI:29105"/>
        <label>1</label>
    </ligand>
</feature>